<keyword evidence="3" id="KW-1185">Reference proteome</keyword>
<feature type="region of interest" description="Disordered" evidence="1">
    <location>
        <begin position="379"/>
        <end position="447"/>
    </location>
</feature>
<dbReference type="RefSeq" id="WP_153348586.1">
    <property type="nucleotide sequence ID" value="NZ_WEGI01000018.1"/>
</dbReference>
<gene>
    <name evidence="2" type="ORF">NRB56_69540</name>
</gene>
<dbReference type="EMBL" id="WEGI01000018">
    <property type="protein sequence ID" value="MQY31345.1"/>
    <property type="molecule type" value="Genomic_DNA"/>
</dbReference>
<evidence type="ECO:0000256" key="1">
    <source>
        <dbReference type="SAM" id="MobiDB-lite"/>
    </source>
</evidence>
<feature type="region of interest" description="Disordered" evidence="1">
    <location>
        <begin position="344"/>
        <end position="365"/>
    </location>
</feature>
<sequence length="447" mass="46699">MPIQLHWTTLYSAGKQCHDLADRLSLAFGPLAATLLHECEGMAGDAPGCRQWAGQYDTVAADHFRATAALVDALVKYGDVLTAFGWNYAISQNPDHMPSRPTESALYYDPEMTMPASSAGNGPGIARNGGDSHLYEKFLDGIANELGGLPNGNTHRLDTAATAWNTFAHNNAVTAAADDIRTVIGLFETVTDPHKETLLQHLHTLHEAATEIATSTRAISTAVGDYATGTGEVRTAINGIVSTAAIGIAITAATGTVAAIFTFGAGAVAAGGGIAAIVANTVNAVRTAYEGTTLIRILGLLGRLGRGAVGIIEAFDTAKNIKNVTATLATILALRLAIDDLEHNAGETTPPSDIRDPKTFDPQSLSGKSAEEVAAAIPSDWPATPSRSGEGTVYRDPDNFGRQIRIMPGYSEGNRPDPLTHGPYAEVSQNGKTIKIPLQGNPAPGGK</sequence>
<dbReference type="AlphaFoldDB" id="A0A7K0E039"/>
<dbReference type="OrthoDB" id="4504509at2"/>
<proteinExistence type="predicted"/>
<reference evidence="2 3" key="1">
    <citation type="submission" date="2019-10" db="EMBL/GenBank/DDBJ databases">
        <title>Nocardia macrotermitis sp. nov. and Nocardia aurantia sp. nov., isolated from the gut of fungus growing-termite Macrotermes natalensis.</title>
        <authorList>
            <person name="Benndorf R."/>
            <person name="Schwitalla J."/>
            <person name="Martin K."/>
            <person name="De Beer W."/>
            <person name="Kaster A.-K."/>
            <person name="Vollmers J."/>
            <person name="Poulsen M."/>
            <person name="Beemelmanns C."/>
        </authorList>
    </citation>
    <scope>NUCLEOTIDE SEQUENCE [LARGE SCALE GENOMIC DNA]</scope>
    <source>
        <strain evidence="2 3">RB56</strain>
    </source>
</reference>
<accession>A0A7K0E039</accession>
<evidence type="ECO:0000313" key="2">
    <source>
        <dbReference type="EMBL" id="MQY31345.1"/>
    </source>
</evidence>
<comment type="caution">
    <text evidence="2">The sequence shown here is derived from an EMBL/GenBank/DDBJ whole genome shotgun (WGS) entry which is preliminary data.</text>
</comment>
<name>A0A7K0E039_9NOCA</name>
<protein>
    <recommendedName>
        <fullName evidence="4">Bacterial toxin 24 domain-containing protein</fullName>
    </recommendedName>
</protein>
<dbReference type="Proteomes" id="UP000431401">
    <property type="component" value="Unassembled WGS sequence"/>
</dbReference>
<organism evidence="2 3">
    <name type="scientific">Nocardia aurantia</name>
    <dbReference type="NCBI Taxonomy" id="2585199"/>
    <lineage>
        <taxon>Bacteria</taxon>
        <taxon>Bacillati</taxon>
        <taxon>Actinomycetota</taxon>
        <taxon>Actinomycetes</taxon>
        <taxon>Mycobacteriales</taxon>
        <taxon>Nocardiaceae</taxon>
        <taxon>Nocardia</taxon>
    </lineage>
</organism>
<evidence type="ECO:0000313" key="3">
    <source>
        <dbReference type="Proteomes" id="UP000431401"/>
    </source>
</evidence>
<evidence type="ECO:0008006" key="4">
    <source>
        <dbReference type="Google" id="ProtNLM"/>
    </source>
</evidence>